<dbReference type="Proteomes" id="UP000198850">
    <property type="component" value="Unassembled WGS sequence"/>
</dbReference>
<keyword evidence="10" id="KW-1185">Reference proteome</keyword>
<keyword evidence="5 6" id="KW-0472">Membrane</keyword>
<name>A0A1H4D5U0_9SPHI</name>
<dbReference type="GO" id="GO:0005886">
    <property type="term" value="C:plasma membrane"/>
    <property type="evidence" value="ECO:0007669"/>
    <property type="project" value="UniProtKB-SubCell"/>
</dbReference>
<dbReference type="Pfam" id="PF03772">
    <property type="entry name" value="Competence"/>
    <property type="match status" value="1"/>
</dbReference>
<accession>A0A1H4D5U0</accession>
<evidence type="ECO:0000256" key="4">
    <source>
        <dbReference type="ARBA" id="ARBA00022989"/>
    </source>
</evidence>
<dbReference type="PANTHER" id="PTHR30619">
    <property type="entry name" value="DNA INTERNALIZATION/COMPETENCE PROTEIN COMEC/REC2"/>
    <property type="match status" value="1"/>
</dbReference>
<proteinExistence type="predicted"/>
<feature type="transmembrane region" description="Helical" evidence="6">
    <location>
        <begin position="481"/>
        <end position="501"/>
    </location>
</feature>
<evidence type="ECO:0000259" key="8">
    <source>
        <dbReference type="Pfam" id="PF13567"/>
    </source>
</evidence>
<evidence type="ECO:0000313" key="9">
    <source>
        <dbReference type="EMBL" id="SEA68001.1"/>
    </source>
</evidence>
<feature type="transmembrane region" description="Helical" evidence="6">
    <location>
        <begin position="507"/>
        <end position="524"/>
    </location>
</feature>
<evidence type="ECO:0000313" key="10">
    <source>
        <dbReference type="Proteomes" id="UP000198850"/>
    </source>
</evidence>
<comment type="subcellular location">
    <subcellularLocation>
        <location evidence="1">Cell membrane</location>
        <topology evidence="1">Multi-pass membrane protein</topology>
    </subcellularLocation>
</comment>
<evidence type="ECO:0000256" key="1">
    <source>
        <dbReference type="ARBA" id="ARBA00004651"/>
    </source>
</evidence>
<protein>
    <submittedName>
        <fullName evidence="9">Competence protein ComEC</fullName>
    </submittedName>
</protein>
<reference evidence="9 10" key="1">
    <citation type="submission" date="2016-10" db="EMBL/GenBank/DDBJ databases">
        <authorList>
            <person name="de Groot N.N."/>
        </authorList>
    </citation>
    <scope>NUCLEOTIDE SEQUENCE [LARGE SCALE GENOMIC DNA]</scope>
    <source>
        <strain evidence="9 10">DSM 19033</strain>
    </source>
</reference>
<dbReference type="PANTHER" id="PTHR30619:SF1">
    <property type="entry name" value="RECOMBINATION PROTEIN 2"/>
    <property type="match status" value="1"/>
</dbReference>
<gene>
    <name evidence="9" type="ORF">SAMN05443550_104336</name>
</gene>
<feature type="transmembrane region" description="Helical" evidence="6">
    <location>
        <begin position="64"/>
        <end position="82"/>
    </location>
</feature>
<feature type="transmembrane region" description="Helical" evidence="6">
    <location>
        <begin position="259"/>
        <end position="278"/>
    </location>
</feature>
<keyword evidence="4 6" id="KW-1133">Transmembrane helix</keyword>
<evidence type="ECO:0000256" key="6">
    <source>
        <dbReference type="SAM" id="Phobius"/>
    </source>
</evidence>
<keyword evidence="3 6" id="KW-0812">Transmembrane</keyword>
<dbReference type="InterPro" id="IPR025405">
    <property type="entry name" value="DUF4131"/>
</dbReference>
<dbReference type="AlphaFoldDB" id="A0A1H4D5U0"/>
<organism evidence="9 10">
    <name type="scientific">Pedobacter hartonius</name>
    <dbReference type="NCBI Taxonomy" id="425514"/>
    <lineage>
        <taxon>Bacteria</taxon>
        <taxon>Pseudomonadati</taxon>
        <taxon>Bacteroidota</taxon>
        <taxon>Sphingobacteriia</taxon>
        <taxon>Sphingobacteriales</taxon>
        <taxon>Sphingobacteriaceae</taxon>
        <taxon>Pedobacter</taxon>
    </lineage>
</organism>
<dbReference type="InterPro" id="IPR052159">
    <property type="entry name" value="Competence_DNA_uptake"/>
</dbReference>
<sequence length="704" mass="81363">MKQSSNVFVRILVPFCAGIWVLRVAHFTKLNLLLYISALSSLFLIFIFNYLYTSLKVYHHKQNIAILLYLFFFSIGGLSSLSHQELKYSNHFSRYKAEYFKIYIADEPQEKGGIIRFKARVTCAYEGIKKTRTAGLLMIALRLESSGSPVLNYGDVYLIPARYTSIPSPLNPGEFDSPEWLANQSIYHQAYLSSEELIPLKEQHGLPLIRFAIALRKLQVERYRKLIRDDDAFALAATLILGYRAALDTEILSAYSQTGTIHALSVSGMHVGIIYLILEAALSWMNRRTVLKWTKVILILTLIWFYTLLTGYPASALRSAIMLTMLILSKSLHRNTSSNHILAFSAFCLLRYDPFLLWDVGFQLSYMAVLGLVDLQPGIRRLLSFKSYWVQKGWEMISLSIAAQIFTFPFSIYYFHQFPVYFLLSNLFIALPVIALMYAGLAILIFHLYWLAVPFEWLITFMNSGLARIARLPYSTVQQIWLTKPELCLLCMLMIAILTGLQNKKKLYLFAALFILMLLQGLLAQEKITAQRQKKIILFSLNRNYAVAFILAEKAVLVTDLRPNNQAFKFHIQPALDQLRISSVICIPWNTRRKEREGYGLVIRDHQIRFRQFSILMVDSFFDHRRIRNRSLFDAIWIHGNPRVKVSELRKDIRFQKIWIDGTNYSDIVNKIQTDTLYFKSSTIVLKKITASLINLNQYKPIQN</sequence>
<evidence type="ECO:0000259" key="7">
    <source>
        <dbReference type="Pfam" id="PF03772"/>
    </source>
</evidence>
<dbReference type="NCBIfam" id="TIGR00360">
    <property type="entry name" value="ComEC_N-term"/>
    <property type="match status" value="1"/>
</dbReference>
<evidence type="ECO:0000256" key="2">
    <source>
        <dbReference type="ARBA" id="ARBA00022475"/>
    </source>
</evidence>
<evidence type="ECO:0000256" key="5">
    <source>
        <dbReference type="ARBA" id="ARBA00023136"/>
    </source>
</evidence>
<feature type="domain" description="ComEC/Rec2-related protein" evidence="7">
    <location>
        <begin position="239"/>
        <end position="502"/>
    </location>
</feature>
<feature type="transmembrane region" description="Helical" evidence="6">
    <location>
        <begin position="7"/>
        <end position="26"/>
    </location>
</feature>
<feature type="transmembrane region" description="Helical" evidence="6">
    <location>
        <begin position="32"/>
        <end position="52"/>
    </location>
</feature>
<dbReference type="STRING" id="425514.SAMN05443550_104336"/>
<feature type="transmembrane region" description="Helical" evidence="6">
    <location>
        <begin position="290"/>
        <end position="309"/>
    </location>
</feature>
<feature type="transmembrane region" description="Helical" evidence="6">
    <location>
        <begin position="427"/>
        <end position="451"/>
    </location>
</feature>
<dbReference type="Pfam" id="PF13567">
    <property type="entry name" value="DUF4131"/>
    <property type="match status" value="1"/>
</dbReference>
<keyword evidence="2" id="KW-1003">Cell membrane</keyword>
<dbReference type="InterPro" id="IPR004477">
    <property type="entry name" value="ComEC_N"/>
</dbReference>
<feature type="domain" description="DUF4131" evidence="8">
    <location>
        <begin position="30"/>
        <end position="197"/>
    </location>
</feature>
<evidence type="ECO:0000256" key="3">
    <source>
        <dbReference type="ARBA" id="ARBA00022692"/>
    </source>
</evidence>
<dbReference type="EMBL" id="FNRA01000004">
    <property type="protein sequence ID" value="SEA68001.1"/>
    <property type="molecule type" value="Genomic_DNA"/>
</dbReference>
<feature type="transmembrane region" description="Helical" evidence="6">
    <location>
        <begin position="393"/>
        <end position="415"/>
    </location>
</feature>